<dbReference type="InParanoid" id="A0A0C3HXL9"/>
<reference evidence="2" key="2">
    <citation type="submission" date="2015-01" db="EMBL/GenBank/DDBJ databases">
        <title>Evolutionary Origins and Diversification of the Mycorrhizal Mutualists.</title>
        <authorList>
            <consortium name="DOE Joint Genome Institute"/>
            <consortium name="Mycorrhizal Genomics Consortium"/>
            <person name="Kohler A."/>
            <person name="Kuo A."/>
            <person name="Nagy L.G."/>
            <person name="Floudas D."/>
            <person name="Copeland A."/>
            <person name="Barry K.W."/>
            <person name="Cichocki N."/>
            <person name="Veneault-Fourrey C."/>
            <person name="LaButti K."/>
            <person name="Lindquist E.A."/>
            <person name="Lipzen A."/>
            <person name="Lundell T."/>
            <person name="Morin E."/>
            <person name="Murat C."/>
            <person name="Riley R."/>
            <person name="Ohm R."/>
            <person name="Sun H."/>
            <person name="Tunlid A."/>
            <person name="Henrissat B."/>
            <person name="Grigoriev I.V."/>
            <person name="Hibbett D.S."/>
            <person name="Martin F."/>
        </authorList>
    </citation>
    <scope>NUCLEOTIDE SEQUENCE [LARGE SCALE GENOMIC DNA]</scope>
    <source>
        <strain evidence="2">Zn</strain>
    </source>
</reference>
<dbReference type="EMBL" id="KN832870">
    <property type="protein sequence ID" value="KIN06967.1"/>
    <property type="molecule type" value="Genomic_DNA"/>
</dbReference>
<accession>A0A0C3HXL9</accession>
<sequence length="57" mass="6394">MADHRSRKRAPISNTSIPQEKALVTYPLRMAENGFLLALKYLRALVVVIIGQRSSVL</sequence>
<reference evidence="1 2" key="1">
    <citation type="submission" date="2014-04" db="EMBL/GenBank/DDBJ databases">
        <authorList>
            <consortium name="DOE Joint Genome Institute"/>
            <person name="Kuo A."/>
            <person name="Martino E."/>
            <person name="Perotto S."/>
            <person name="Kohler A."/>
            <person name="Nagy L.G."/>
            <person name="Floudas D."/>
            <person name="Copeland A."/>
            <person name="Barry K.W."/>
            <person name="Cichocki N."/>
            <person name="Veneault-Fourrey C."/>
            <person name="LaButti K."/>
            <person name="Lindquist E.A."/>
            <person name="Lipzen A."/>
            <person name="Lundell T."/>
            <person name="Morin E."/>
            <person name="Murat C."/>
            <person name="Sun H."/>
            <person name="Tunlid A."/>
            <person name="Henrissat B."/>
            <person name="Grigoriev I.V."/>
            <person name="Hibbett D.S."/>
            <person name="Martin F."/>
            <person name="Nordberg H.P."/>
            <person name="Cantor M.N."/>
            <person name="Hua S.X."/>
        </authorList>
    </citation>
    <scope>NUCLEOTIDE SEQUENCE [LARGE SCALE GENOMIC DNA]</scope>
    <source>
        <strain evidence="1 2">Zn</strain>
    </source>
</reference>
<name>A0A0C3HXL9_OIDMZ</name>
<dbReference type="Proteomes" id="UP000054321">
    <property type="component" value="Unassembled WGS sequence"/>
</dbReference>
<dbReference type="HOGENOM" id="CLU_2997035_0_0_1"/>
<dbReference type="AlphaFoldDB" id="A0A0C3HXL9"/>
<gene>
    <name evidence="1" type="ORF">OIDMADRAFT_15964</name>
</gene>
<evidence type="ECO:0000313" key="1">
    <source>
        <dbReference type="EMBL" id="KIN06967.1"/>
    </source>
</evidence>
<protein>
    <submittedName>
        <fullName evidence="1">Uncharacterized protein</fullName>
    </submittedName>
</protein>
<organism evidence="1 2">
    <name type="scientific">Oidiodendron maius (strain Zn)</name>
    <dbReference type="NCBI Taxonomy" id="913774"/>
    <lineage>
        <taxon>Eukaryota</taxon>
        <taxon>Fungi</taxon>
        <taxon>Dikarya</taxon>
        <taxon>Ascomycota</taxon>
        <taxon>Pezizomycotina</taxon>
        <taxon>Leotiomycetes</taxon>
        <taxon>Leotiomycetes incertae sedis</taxon>
        <taxon>Myxotrichaceae</taxon>
        <taxon>Oidiodendron</taxon>
    </lineage>
</organism>
<proteinExistence type="predicted"/>
<dbReference type="OrthoDB" id="5420958at2759"/>
<keyword evidence="2" id="KW-1185">Reference proteome</keyword>
<evidence type="ECO:0000313" key="2">
    <source>
        <dbReference type="Proteomes" id="UP000054321"/>
    </source>
</evidence>